<feature type="transmembrane region" description="Helical" evidence="2">
    <location>
        <begin position="460"/>
        <end position="485"/>
    </location>
</feature>
<dbReference type="OrthoDB" id="8195614at2759"/>
<sequence length="576" mass="62668">MDAWTTMCKDHTVCFPGCQIACGFYLDGPPNKRGVPGPPSDTPPVPLPAYLPAPRVSGRSQVTWAAPDWSGSGAPTPGDDVIYVLLKDSGNGWREILQTSATQAPLPQEPESPRARLRLLAVTQEGLVAASEGQVEAASQGRRGQVSDQVESFHAEPPLALPNRDIVGHSSSPHDGGFEAAPKTHGATHEFLSDASTAYSHEYPNQATEIVSLDPTWTIEVIGVHLGPLAEVSVGWSPRGSGGVEYLVSWVEESGSVSGHLLTDQVTSELSLWPGQAYYIQVELIDSQGNPVLRSLATPVRFAKTSTEADEHTETIAEAEHPYLPTTDVTMLTHTAPAEVRVWEPSTEETDRLTASAGVRTRSSTESTDWTTEMNADPTGAQYVQDTNLIHRHVELLNNHQNVSSEEKDEYISQILQERTYEVINTRTSTDFAQQEEDLLPEVSAKEIQTDAATDRVSEILIWCAGVGIGMLLVLTLCSMVIWLLGRCRRGGPRNEECLEEGLSSLRSSFRTGGTKQNQRNPTTSWTFENFCSSERKPNLVNGRKEAVPSGIDNASLVENYVIMLESPASGSEANR</sequence>
<dbReference type="Proteomes" id="UP000283509">
    <property type="component" value="Unassembled WGS sequence"/>
</dbReference>
<name>A0A423TUB0_PENVA</name>
<comment type="caution">
    <text evidence="3">The sequence shown here is derived from an EMBL/GenBank/DDBJ whole genome shotgun (WGS) entry which is preliminary data.</text>
</comment>
<accession>A0A423TUB0</accession>
<organism evidence="3 4">
    <name type="scientific">Penaeus vannamei</name>
    <name type="common">Whiteleg shrimp</name>
    <name type="synonym">Litopenaeus vannamei</name>
    <dbReference type="NCBI Taxonomy" id="6689"/>
    <lineage>
        <taxon>Eukaryota</taxon>
        <taxon>Metazoa</taxon>
        <taxon>Ecdysozoa</taxon>
        <taxon>Arthropoda</taxon>
        <taxon>Crustacea</taxon>
        <taxon>Multicrustacea</taxon>
        <taxon>Malacostraca</taxon>
        <taxon>Eumalacostraca</taxon>
        <taxon>Eucarida</taxon>
        <taxon>Decapoda</taxon>
        <taxon>Dendrobranchiata</taxon>
        <taxon>Penaeoidea</taxon>
        <taxon>Penaeidae</taxon>
        <taxon>Penaeus</taxon>
    </lineage>
</organism>
<feature type="region of interest" description="Disordered" evidence="1">
    <location>
        <begin position="345"/>
        <end position="376"/>
    </location>
</feature>
<feature type="compositionally biased region" description="Polar residues" evidence="1">
    <location>
        <begin position="361"/>
        <end position="374"/>
    </location>
</feature>
<dbReference type="EMBL" id="QCYY01001162">
    <property type="protein sequence ID" value="ROT80039.1"/>
    <property type="molecule type" value="Genomic_DNA"/>
</dbReference>
<keyword evidence="2" id="KW-0472">Membrane</keyword>
<keyword evidence="4" id="KW-1185">Reference proteome</keyword>
<reference evidence="3 4" key="1">
    <citation type="submission" date="2018-04" db="EMBL/GenBank/DDBJ databases">
        <authorList>
            <person name="Zhang X."/>
            <person name="Yuan J."/>
            <person name="Li F."/>
            <person name="Xiang J."/>
        </authorList>
    </citation>
    <scope>NUCLEOTIDE SEQUENCE [LARGE SCALE GENOMIC DNA]</scope>
    <source>
        <tissue evidence="3">Muscle</tissue>
    </source>
</reference>
<keyword evidence="2" id="KW-1133">Transmembrane helix</keyword>
<dbReference type="AlphaFoldDB" id="A0A423TUB0"/>
<proteinExistence type="predicted"/>
<protein>
    <submittedName>
        <fullName evidence="3">Uncharacterized protein</fullName>
    </submittedName>
</protein>
<evidence type="ECO:0000313" key="3">
    <source>
        <dbReference type="EMBL" id="ROT80039.1"/>
    </source>
</evidence>
<keyword evidence="2" id="KW-0812">Transmembrane</keyword>
<reference evidence="3 4" key="2">
    <citation type="submission" date="2019-01" db="EMBL/GenBank/DDBJ databases">
        <title>The decoding of complex shrimp genome reveals the adaptation for benthos swimmer, frequently molting mechanism and breeding impact on genome.</title>
        <authorList>
            <person name="Sun Y."/>
            <person name="Gao Y."/>
            <person name="Yu Y."/>
        </authorList>
    </citation>
    <scope>NUCLEOTIDE SEQUENCE [LARGE SCALE GENOMIC DNA]</scope>
    <source>
        <tissue evidence="3">Muscle</tissue>
    </source>
</reference>
<gene>
    <name evidence="3" type="ORF">C7M84_001234</name>
</gene>
<evidence type="ECO:0000256" key="1">
    <source>
        <dbReference type="SAM" id="MobiDB-lite"/>
    </source>
</evidence>
<evidence type="ECO:0000313" key="4">
    <source>
        <dbReference type="Proteomes" id="UP000283509"/>
    </source>
</evidence>
<evidence type="ECO:0000256" key="2">
    <source>
        <dbReference type="SAM" id="Phobius"/>
    </source>
</evidence>